<dbReference type="EMBL" id="JARIHO010000013">
    <property type="protein sequence ID" value="KAJ7351521.1"/>
    <property type="molecule type" value="Genomic_DNA"/>
</dbReference>
<dbReference type="AlphaFoldDB" id="A0AAD7A8U1"/>
<keyword evidence="4" id="KW-1185">Reference proteome</keyword>
<organism evidence="3 4">
    <name type="scientific">Mycena albidolilacea</name>
    <dbReference type="NCBI Taxonomy" id="1033008"/>
    <lineage>
        <taxon>Eukaryota</taxon>
        <taxon>Fungi</taxon>
        <taxon>Dikarya</taxon>
        <taxon>Basidiomycota</taxon>
        <taxon>Agaricomycotina</taxon>
        <taxon>Agaricomycetes</taxon>
        <taxon>Agaricomycetidae</taxon>
        <taxon>Agaricales</taxon>
        <taxon>Marasmiineae</taxon>
        <taxon>Mycenaceae</taxon>
        <taxon>Mycena</taxon>
    </lineage>
</organism>
<dbReference type="Proteomes" id="UP001218218">
    <property type="component" value="Unassembled WGS sequence"/>
</dbReference>
<keyword evidence="2" id="KW-0413">Isomerase</keyword>
<dbReference type="PANTHER" id="PTHR13774">
    <property type="entry name" value="PHENAZINE BIOSYNTHESIS PROTEIN"/>
    <property type="match status" value="1"/>
</dbReference>
<dbReference type="GO" id="GO:0005737">
    <property type="term" value="C:cytoplasm"/>
    <property type="evidence" value="ECO:0007669"/>
    <property type="project" value="TreeGrafter"/>
</dbReference>
<name>A0AAD7A8U1_9AGAR</name>
<sequence length="339" mass="36250">MGVPFSTSKHHATPCQSQSHLALTPNYSGSVSNDPLDLEFQILNAFTTDVFGGNPAVIIFLKDEMPPDDLLERINANFNQPIVVYISPPTSTSSPKEGSAVFGLRWFGPRNEVHICGHGTLAAAEAIFRQLDPAKNVTTLEFETLSGTLTAHRVGEQIMMELPAGTTVPASTNETAVVQDVFARALGKASVDINYIGYGGPGFSNYLLVEVDAAESLGEWRPDVDCFAELAPRTQILVVTSASRAEGIAYETRMFAPSIGVREDHVCGSAHCLNAPYWAVKAQDADGEYTAGKPQHAKAVSVRGGDIWAAYFAAAGRVRIRGDVKRVAVGTLELGDVVG</sequence>
<accession>A0AAD7A8U1</accession>
<dbReference type="Gene3D" id="3.10.310.10">
    <property type="entry name" value="Diaminopimelate Epimerase, Chain A, domain 1"/>
    <property type="match status" value="2"/>
</dbReference>
<dbReference type="PANTHER" id="PTHR13774:SF17">
    <property type="entry name" value="PHENAZINE BIOSYNTHESIS-LIKE DOMAIN-CONTAINING PROTEIN"/>
    <property type="match status" value="1"/>
</dbReference>
<dbReference type="PIRSF" id="PIRSF016184">
    <property type="entry name" value="PhzC_PhzF"/>
    <property type="match status" value="1"/>
</dbReference>
<evidence type="ECO:0008006" key="5">
    <source>
        <dbReference type="Google" id="ProtNLM"/>
    </source>
</evidence>
<dbReference type="InterPro" id="IPR003719">
    <property type="entry name" value="Phenazine_PhzF-like"/>
</dbReference>
<dbReference type="NCBIfam" id="TIGR00654">
    <property type="entry name" value="PhzF_family"/>
    <property type="match status" value="1"/>
</dbReference>
<evidence type="ECO:0000256" key="2">
    <source>
        <dbReference type="ARBA" id="ARBA00023235"/>
    </source>
</evidence>
<evidence type="ECO:0000313" key="3">
    <source>
        <dbReference type="EMBL" id="KAJ7351521.1"/>
    </source>
</evidence>
<proteinExistence type="inferred from homology"/>
<evidence type="ECO:0000313" key="4">
    <source>
        <dbReference type="Proteomes" id="UP001218218"/>
    </source>
</evidence>
<comment type="similarity">
    <text evidence="1">Belongs to the PhzF family.</text>
</comment>
<dbReference type="Pfam" id="PF02567">
    <property type="entry name" value="PhzC-PhzF"/>
    <property type="match status" value="1"/>
</dbReference>
<comment type="caution">
    <text evidence="3">The sequence shown here is derived from an EMBL/GenBank/DDBJ whole genome shotgun (WGS) entry which is preliminary data.</text>
</comment>
<reference evidence="3" key="1">
    <citation type="submission" date="2023-03" db="EMBL/GenBank/DDBJ databases">
        <title>Massive genome expansion in bonnet fungi (Mycena s.s.) driven by repeated elements and novel gene families across ecological guilds.</title>
        <authorList>
            <consortium name="Lawrence Berkeley National Laboratory"/>
            <person name="Harder C.B."/>
            <person name="Miyauchi S."/>
            <person name="Viragh M."/>
            <person name="Kuo A."/>
            <person name="Thoen E."/>
            <person name="Andreopoulos B."/>
            <person name="Lu D."/>
            <person name="Skrede I."/>
            <person name="Drula E."/>
            <person name="Henrissat B."/>
            <person name="Morin E."/>
            <person name="Kohler A."/>
            <person name="Barry K."/>
            <person name="LaButti K."/>
            <person name="Morin E."/>
            <person name="Salamov A."/>
            <person name="Lipzen A."/>
            <person name="Mereny Z."/>
            <person name="Hegedus B."/>
            <person name="Baldrian P."/>
            <person name="Stursova M."/>
            <person name="Weitz H."/>
            <person name="Taylor A."/>
            <person name="Grigoriev I.V."/>
            <person name="Nagy L.G."/>
            <person name="Martin F."/>
            <person name="Kauserud H."/>
        </authorList>
    </citation>
    <scope>NUCLEOTIDE SEQUENCE</scope>
    <source>
        <strain evidence="3">CBHHK002</strain>
    </source>
</reference>
<protein>
    <recommendedName>
        <fullName evidence="5">Diaminopimelate epimerase-like protein</fullName>
    </recommendedName>
</protein>
<evidence type="ECO:0000256" key="1">
    <source>
        <dbReference type="ARBA" id="ARBA00008270"/>
    </source>
</evidence>
<dbReference type="GO" id="GO:0016853">
    <property type="term" value="F:isomerase activity"/>
    <property type="evidence" value="ECO:0007669"/>
    <property type="project" value="UniProtKB-KW"/>
</dbReference>
<dbReference type="SUPFAM" id="SSF54506">
    <property type="entry name" value="Diaminopimelate epimerase-like"/>
    <property type="match status" value="1"/>
</dbReference>
<gene>
    <name evidence="3" type="ORF">DFH08DRAFT_100624</name>
</gene>